<dbReference type="RefSeq" id="WP_071449033.1">
    <property type="nucleotide sequence ID" value="NZ_MLOK01000047.1"/>
</dbReference>
<evidence type="ECO:0000313" key="4">
    <source>
        <dbReference type="Proteomes" id="UP000181728"/>
    </source>
</evidence>
<evidence type="ECO:0008006" key="5">
    <source>
        <dbReference type="Google" id="ProtNLM"/>
    </source>
</evidence>
<organism evidence="3 4">
    <name type="scientific">Oenococcus oeni</name>
    <name type="common">Leuconostoc oenos</name>
    <dbReference type="NCBI Taxonomy" id="1247"/>
    <lineage>
        <taxon>Bacteria</taxon>
        <taxon>Bacillati</taxon>
        <taxon>Bacillota</taxon>
        <taxon>Bacilli</taxon>
        <taxon>Lactobacillales</taxon>
        <taxon>Lactobacillaceae</taxon>
        <taxon>Oenococcus</taxon>
    </lineage>
</organism>
<dbReference type="AlphaFoldDB" id="A0A6N4A7R6"/>
<keyword evidence="2" id="KW-0472">Membrane</keyword>
<comment type="caution">
    <text evidence="3">The sequence shown here is derived from an EMBL/GenBank/DDBJ whole genome shotgun (WGS) entry which is preliminary data.</text>
</comment>
<accession>A0A6N4A7R6</accession>
<name>A0A6N4A7R6_OENOE</name>
<evidence type="ECO:0000256" key="2">
    <source>
        <dbReference type="SAM" id="Phobius"/>
    </source>
</evidence>
<dbReference type="EMBL" id="MLOK01000047">
    <property type="protein sequence ID" value="OIM20887.1"/>
    <property type="molecule type" value="Genomic_DNA"/>
</dbReference>
<sequence>MAKEDKKSSIEATVKSPLQENINHDLSKMRYQKKSDKKSTNKFSNFQLVVSFIIVVIVISGIVYSLFSVIGK</sequence>
<feature type="transmembrane region" description="Helical" evidence="2">
    <location>
        <begin position="43"/>
        <end position="67"/>
    </location>
</feature>
<protein>
    <recommendedName>
        <fullName evidence="5">DUF4044 domain-containing protein</fullName>
    </recommendedName>
</protein>
<evidence type="ECO:0000256" key="1">
    <source>
        <dbReference type="SAM" id="MobiDB-lite"/>
    </source>
</evidence>
<proteinExistence type="predicted"/>
<reference evidence="3 4" key="1">
    <citation type="journal article" date="2016" name="BMC Genomics">
        <title>Consensus pan-genome assembly of the specialised wine bacterium Oenococcus oeni.</title>
        <authorList>
            <person name="Sternes P.R."/>
            <person name="Borneman A.R."/>
        </authorList>
    </citation>
    <scope>NUCLEOTIDE SEQUENCE [LARGE SCALE GENOMIC DNA]</scope>
    <source>
        <strain evidence="3 4">AWRIB661</strain>
    </source>
</reference>
<evidence type="ECO:0000313" key="3">
    <source>
        <dbReference type="EMBL" id="OIM20887.1"/>
    </source>
</evidence>
<keyword evidence="2" id="KW-1133">Transmembrane helix</keyword>
<keyword evidence="2" id="KW-0812">Transmembrane</keyword>
<feature type="region of interest" description="Disordered" evidence="1">
    <location>
        <begin position="1"/>
        <end position="24"/>
    </location>
</feature>
<gene>
    <name evidence="3" type="ORF">ATX59_07230</name>
</gene>
<dbReference type="Proteomes" id="UP000181728">
    <property type="component" value="Unassembled WGS sequence"/>
</dbReference>